<dbReference type="InterPro" id="IPR036812">
    <property type="entry name" value="NAD(P)_OxRdtase_dom_sf"/>
</dbReference>
<evidence type="ECO:0000259" key="1">
    <source>
        <dbReference type="Pfam" id="PF00248"/>
    </source>
</evidence>
<sequence length="314" mass="34965">MKLQSIGTSSLTTTRLAYGCMRVTAFTPRDRFTPELEAAGRRAIVTAYEAGYTHFDHADIYGNGLCEEVFGRVLRDVSGMRERIVIGSKCGIRWQGDPTPSAPHRWDFSREHIVWSCEQSLKRLGIEQLDLYMLHRPDFLADPDEIAAAFTQLKAQGKVREFGVSNFRPSLLAAVQHACPMPLVCNQVEIHLGRLDCFEDGTLDQCLQQRVTPVSWSPLAGGMLGDGGWPDDSHPRAHTLRELIGTLDHFAREYGVSRTVVTLAWLLKHPAGIVPLVGSANPDRIRDAVRADSLEMSREDWYTILRAARGAGLP</sequence>
<dbReference type="Proteomes" id="UP000696931">
    <property type="component" value="Unassembled WGS sequence"/>
</dbReference>
<dbReference type="GO" id="GO:0005829">
    <property type="term" value="C:cytosol"/>
    <property type="evidence" value="ECO:0007669"/>
    <property type="project" value="TreeGrafter"/>
</dbReference>
<dbReference type="InterPro" id="IPR050523">
    <property type="entry name" value="AKR_Detox_Biosynth"/>
</dbReference>
<organism evidence="2 3">
    <name type="scientific">Eiseniibacteriota bacterium</name>
    <dbReference type="NCBI Taxonomy" id="2212470"/>
    <lineage>
        <taxon>Bacteria</taxon>
        <taxon>Candidatus Eiseniibacteriota</taxon>
    </lineage>
</organism>
<dbReference type="AlphaFoldDB" id="A0A933SCW2"/>
<dbReference type="CDD" id="cd19092">
    <property type="entry name" value="AKR_BsYcsN_EcYdhF-like"/>
    <property type="match status" value="1"/>
</dbReference>
<feature type="domain" description="NADP-dependent oxidoreductase" evidence="1">
    <location>
        <begin position="41"/>
        <end position="304"/>
    </location>
</feature>
<protein>
    <submittedName>
        <fullName evidence="2">Aldo/keto reductase</fullName>
    </submittedName>
</protein>
<dbReference type="InterPro" id="IPR023210">
    <property type="entry name" value="NADP_OxRdtase_dom"/>
</dbReference>
<proteinExistence type="predicted"/>
<comment type="caution">
    <text evidence="2">The sequence shown here is derived from an EMBL/GenBank/DDBJ whole genome shotgun (WGS) entry which is preliminary data.</text>
</comment>
<name>A0A933SCW2_UNCEI</name>
<dbReference type="EMBL" id="JACRIW010000068">
    <property type="protein sequence ID" value="MBI5169792.1"/>
    <property type="molecule type" value="Genomic_DNA"/>
</dbReference>
<gene>
    <name evidence="2" type="ORF">HZA61_09915</name>
</gene>
<reference evidence="2" key="1">
    <citation type="submission" date="2020-07" db="EMBL/GenBank/DDBJ databases">
        <title>Huge and variable diversity of episymbiotic CPR bacteria and DPANN archaea in groundwater ecosystems.</title>
        <authorList>
            <person name="He C.Y."/>
            <person name="Keren R."/>
            <person name="Whittaker M."/>
            <person name="Farag I.F."/>
            <person name="Doudna J."/>
            <person name="Cate J.H.D."/>
            <person name="Banfield J.F."/>
        </authorList>
    </citation>
    <scope>NUCLEOTIDE SEQUENCE</scope>
    <source>
        <strain evidence="2">NC_groundwater_1813_Pr3_B-0.1um_71_17</strain>
    </source>
</reference>
<dbReference type="Pfam" id="PF00248">
    <property type="entry name" value="Aldo_ket_red"/>
    <property type="match status" value="1"/>
</dbReference>
<dbReference type="SUPFAM" id="SSF51430">
    <property type="entry name" value="NAD(P)-linked oxidoreductase"/>
    <property type="match status" value="1"/>
</dbReference>
<dbReference type="Gene3D" id="3.20.20.100">
    <property type="entry name" value="NADP-dependent oxidoreductase domain"/>
    <property type="match status" value="1"/>
</dbReference>
<dbReference type="PANTHER" id="PTHR43364">
    <property type="entry name" value="NADH-SPECIFIC METHYLGLYOXAL REDUCTASE-RELATED"/>
    <property type="match status" value="1"/>
</dbReference>
<evidence type="ECO:0000313" key="2">
    <source>
        <dbReference type="EMBL" id="MBI5169792.1"/>
    </source>
</evidence>
<accession>A0A933SCW2</accession>
<dbReference type="PANTHER" id="PTHR43364:SF1">
    <property type="entry name" value="OXIDOREDUCTASE YDHF"/>
    <property type="match status" value="1"/>
</dbReference>
<evidence type="ECO:0000313" key="3">
    <source>
        <dbReference type="Proteomes" id="UP000696931"/>
    </source>
</evidence>